<keyword evidence="1" id="KW-0175">Coiled coil</keyword>
<evidence type="ECO:0000313" key="3">
    <source>
        <dbReference type="Proteomes" id="UP000001514"/>
    </source>
</evidence>
<accession>D8S6C2</accession>
<keyword evidence="3" id="KW-1185">Reference proteome</keyword>
<evidence type="ECO:0000313" key="2">
    <source>
        <dbReference type="EMBL" id="EFJ19917.1"/>
    </source>
</evidence>
<sequence length="175" mass="19980">MSSTRKFCLLDKDHMGLLVETCLEQDRIIYKPHNLISRVWFQHWGNAAAAATQSGSATRIWDGSRILWCKSSNGFRTVAAAVKARIRRCYRWNGKRIAGPRQQDQGAGNSQDFDLEDEDVQIGQGNFEVDEADIQAEREELVEEEILLATVEEELDKACEDNAEIWDWCFRIGSL</sequence>
<protein>
    <submittedName>
        <fullName evidence="2">Uncharacterized protein</fullName>
    </submittedName>
</protein>
<dbReference type="HOGENOM" id="CLU_1535113_0_0_1"/>
<reference evidence="2 3" key="1">
    <citation type="journal article" date="2011" name="Science">
        <title>The Selaginella genome identifies genetic changes associated with the evolution of vascular plants.</title>
        <authorList>
            <person name="Banks J.A."/>
            <person name="Nishiyama T."/>
            <person name="Hasebe M."/>
            <person name="Bowman J.L."/>
            <person name="Gribskov M."/>
            <person name="dePamphilis C."/>
            <person name="Albert V.A."/>
            <person name="Aono N."/>
            <person name="Aoyama T."/>
            <person name="Ambrose B.A."/>
            <person name="Ashton N.W."/>
            <person name="Axtell M.J."/>
            <person name="Barker E."/>
            <person name="Barker M.S."/>
            <person name="Bennetzen J.L."/>
            <person name="Bonawitz N.D."/>
            <person name="Chapple C."/>
            <person name="Cheng C."/>
            <person name="Correa L.G."/>
            <person name="Dacre M."/>
            <person name="DeBarry J."/>
            <person name="Dreyer I."/>
            <person name="Elias M."/>
            <person name="Engstrom E.M."/>
            <person name="Estelle M."/>
            <person name="Feng L."/>
            <person name="Finet C."/>
            <person name="Floyd S.K."/>
            <person name="Frommer W.B."/>
            <person name="Fujita T."/>
            <person name="Gramzow L."/>
            <person name="Gutensohn M."/>
            <person name="Harholt J."/>
            <person name="Hattori M."/>
            <person name="Heyl A."/>
            <person name="Hirai T."/>
            <person name="Hiwatashi Y."/>
            <person name="Ishikawa M."/>
            <person name="Iwata M."/>
            <person name="Karol K.G."/>
            <person name="Koehler B."/>
            <person name="Kolukisaoglu U."/>
            <person name="Kubo M."/>
            <person name="Kurata T."/>
            <person name="Lalonde S."/>
            <person name="Li K."/>
            <person name="Li Y."/>
            <person name="Litt A."/>
            <person name="Lyons E."/>
            <person name="Manning G."/>
            <person name="Maruyama T."/>
            <person name="Michael T.P."/>
            <person name="Mikami K."/>
            <person name="Miyazaki S."/>
            <person name="Morinaga S."/>
            <person name="Murata T."/>
            <person name="Mueller-Roeber B."/>
            <person name="Nelson D.R."/>
            <person name="Obara M."/>
            <person name="Oguri Y."/>
            <person name="Olmstead R.G."/>
            <person name="Onodera N."/>
            <person name="Petersen B.L."/>
            <person name="Pils B."/>
            <person name="Prigge M."/>
            <person name="Rensing S.A."/>
            <person name="Riano-Pachon D.M."/>
            <person name="Roberts A.W."/>
            <person name="Sato Y."/>
            <person name="Scheller H.V."/>
            <person name="Schulz B."/>
            <person name="Schulz C."/>
            <person name="Shakirov E.V."/>
            <person name="Shibagaki N."/>
            <person name="Shinohara N."/>
            <person name="Shippen D.E."/>
            <person name="Soerensen I."/>
            <person name="Sotooka R."/>
            <person name="Sugimoto N."/>
            <person name="Sugita M."/>
            <person name="Sumikawa N."/>
            <person name="Tanurdzic M."/>
            <person name="Theissen G."/>
            <person name="Ulvskov P."/>
            <person name="Wakazuki S."/>
            <person name="Weng J.K."/>
            <person name="Willats W.W."/>
            <person name="Wipf D."/>
            <person name="Wolf P.G."/>
            <person name="Yang L."/>
            <person name="Zimmer A.D."/>
            <person name="Zhu Q."/>
            <person name="Mitros T."/>
            <person name="Hellsten U."/>
            <person name="Loque D."/>
            <person name="Otillar R."/>
            <person name="Salamov A."/>
            <person name="Schmutz J."/>
            <person name="Shapiro H."/>
            <person name="Lindquist E."/>
            <person name="Lucas S."/>
            <person name="Rokhsar D."/>
            <person name="Grigoriev I.V."/>
        </authorList>
    </citation>
    <scope>NUCLEOTIDE SEQUENCE [LARGE SCALE GENOMIC DNA]</scope>
</reference>
<dbReference type="InParanoid" id="D8S6C2"/>
<dbReference type="Gramene" id="EFJ19917">
    <property type="protein sequence ID" value="EFJ19917"/>
    <property type="gene ID" value="SELMODRAFT_418770"/>
</dbReference>
<proteinExistence type="predicted"/>
<dbReference type="KEGG" id="smo:SELMODRAFT_418770"/>
<dbReference type="EMBL" id="GL377604">
    <property type="protein sequence ID" value="EFJ19917.1"/>
    <property type="molecule type" value="Genomic_DNA"/>
</dbReference>
<gene>
    <name evidence="2" type="ORF">SELMODRAFT_418770</name>
</gene>
<dbReference type="AlphaFoldDB" id="D8S6C2"/>
<evidence type="ECO:0000256" key="1">
    <source>
        <dbReference type="SAM" id="Coils"/>
    </source>
</evidence>
<dbReference type="Proteomes" id="UP000001514">
    <property type="component" value="Unassembled WGS sequence"/>
</dbReference>
<feature type="coiled-coil region" evidence="1">
    <location>
        <begin position="134"/>
        <end position="161"/>
    </location>
</feature>
<organism evidence="3">
    <name type="scientific">Selaginella moellendorffii</name>
    <name type="common">Spikemoss</name>
    <dbReference type="NCBI Taxonomy" id="88036"/>
    <lineage>
        <taxon>Eukaryota</taxon>
        <taxon>Viridiplantae</taxon>
        <taxon>Streptophyta</taxon>
        <taxon>Embryophyta</taxon>
        <taxon>Tracheophyta</taxon>
        <taxon>Lycopodiopsida</taxon>
        <taxon>Selaginellales</taxon>
        <taxon>Selaginellaceae</taxon>
        <taxon>Selaginella</taxon>
    </lineage>
</organism>
<name>D8S6C2_SELML</name>